<keyword evidence="2" id="KW-0560">Oxidoreductase</keyword>
<comment type="caution">
    <text evidence="5">The sequence shown here is derived from an EMBL/GenBank/DDBJ whole genome shotgun (WGS) entry which is preliminary data.</text>
</comment>
<keyword evidence="6" id="KW-1185">Reference proteome</keyword>
<dbReference type="PANTHER" id="PTHR11496:SF102">
    <property type="entry name" value="ALCOHOL DEHYDROGENASE 4"/>
    <property type="match status" value="1"/>
</dbReference>
<reference evidence="5 6" key="1">
    <citation type="submission" date="2017-05" db="EMBL/GenBank/DDBJ databases">
        <title>Vagococcus spp. assemblies.</title>
        <authorList>
            <person name="Gulvik C.A."/>
        </authorList>
    </citation>
    <scope>NUCLEOTIDE SEQUENCE [LARGE SCALE GENOMIC DNA]</scope>
    <source>
        <strain evidence="5 6">CCUG 41755</strain>
    </source>
</reference>
<gene>
    <name evidence="5" type="ORF">CBF31_02710</name>
</gene>
<evidence type="ECO:0000259" key="3">
    <source>
        <dbReference type="Pfam" id="PF00465"/>
    </source>
</evidence>
<comment type="similarity">
    <text evidence="1">Belongs to the iron-containing alcohol dehydrogenase family.</text>
</comment>
<sequence length="382" mass="41425">MEFKLEQKVKVVVTDNLSKTIIEVLKEASYKKPFIVMDSFLNNTTIVSQLKENLSNEGIDFLIYDKIVSDPPTTLVDEGAAICVSHHCDSIIAIGGGSSIDVARGINILKYNGRKIKDYVGFEGEIKTCHGLIAVPTTSGTGSELSNALIVTDSETNEKLAVLSDNAMSDYAVLNPELLMSLPKNMTIATGLDTFSHAAEGYTSNLASPVTDAICEKIMYLVVKYLPLAVEDGYNREARERMMVAAALGGWMLTNCGTHIGHSTAHILGSAYKIPHGMACAYALPGALDFVLPVLPKKIKEIGFILGATFPEDATVEEISLITTAAYCEFRDDILGMAPFSELGINQSELLKHANSIVEERFAGNTPRKVELEDAVELLKKL</sequence>
<dbReference type="Gene3D" id="1.20.1090.10">
    <property type="entry name" value="Dehydroquinate synthase-like - alpha domain"/>
    <property type="match status" value="1"/>
</dbReference>
<name>A0A430ACL2_9ENTE</name>
<dbReference type="PANTHER" id="PTHR11496">
    <property type="entry name" value="ALCOHOL DEHYDROGENASE"/>
    <property type="match status" value="1"/>
</dbReference>
<evidence type="ECO:0000313" key="5">
    <source>
        <dbReference type="EMBL" id="RSU04950.1"/>
    </source>
</evidence>
<protein>
    <submittedName>
        <fullName evidence="5">Alcohol dehydrogenase</fullName>
    </submittedName>
</protein>
<dbReference type="EMBL" id="NGJY01000001">
    <property type="protein sequence ID" value="RSU04950.1"/>
    <property type="molecule type" value="Genomic_DNA"/>
</dbReference>
<feature type="domain" description="Fe-containing alcohol dehydrogenase-like C-terminal" evidence="4">
    <location>
        <begin position="187"/>
        <end position="381"/>
    </location>
</feature>
<dbReference type="GO" id="GO:0046872">
    <property type="term" value="F:metal ion binding"/>
    <property type="evidence" value="ECO:0007669"/>
    <property type="project" value="InterPro"/>
</dbReference>
<dbReference type="Pfam" id="PF00465">
    <property type="entry name" value="Fe-ADH"/>
    <property type="match status" value="1"/>
</dbReference>
<dbReference type="Proteomes" id="UP000287101">
    <property type="component" value="Unassembled WGS sequence"/>
</dbReference>
<dbReference type="InterPro" id="IPR001670">
    <property type="entry name" value="ADH_Fe/GldA"/>
</dbReference>
<dbReference type="OrthoDB" id="9815791at2"/>
<evidence type="ECO:0000256" key="1">
    <source>
        <dbReference type="ARBA" id="ARBA00007358"/>
    </source>
</evidence>
<dbReference type="Pfam" id="PF25137">
    <property type="entry name" value="ADH_Fe_C"/>
    <property type="match status" value="1"/>
</dbReference>
<evidence type="ECO:0000256" key="2">
    <source>
        <dbReference type="ARBA" id="ARBA00023002"/>
    </source>
</evidence>
<dbReference type="CDD" id="cd14863">
    <property type="entry name" value="Fe-ADH-like"/>
    <property type="match status" value="1"/>
</dbReference>
<dbReference type="GO" id="GO:0004022">
    <property type="term" value="F:alcohol dehydrogenase (NAD+) activity"/>
    <property type="evidence" value="ECO:0007669"/>
    <property type="project" value="UniProtKB-ARBA"/>
</dbReference>
<evidence type="ECO:0000313" key="6">
    <source>
        <dbReference type="Proteomes" id="UP000287101"/>
    </source>
</evidence>
<dbReference type="Gene3D" id="3.40.50.1970">
    <property type="match status" value="1"/>
</dbReference>
<organism evidence="5 6">
    <name type="scientific">Vagococcus fessus</name>
    <dbReference type="NCBI Taxonomy" id="120370"/>
    <lineage>
        <taxon>Bacteria</taxon>
        <taxon>Bacillati</taxon>
        <taxon>Bacillota</taxon>
        <taxon>Bacilli</taxon>
        <taxon>Lactobacillales</taxon>
        <taxon>Enterococcaceae</taxon>
        <taxon>Vagococcus</taxon>
    </lineage>
</organism>
<accession>A0A430ACL2</accession>
<proteinExistence type="inferred from homology"/>
<feature type="domain" description="Alcohol dehydrogenase iron-type/glycerol dehydrogenase GldA" evidence="3">
    <location>
        <begin position="11"/>
        <end position="176"/>
    </location>
</feature>
<evidence type="ECO:0000259" key="4">
    <source>
        <dbReference type="Pfam" id="PF25137"/>
    </source>
</evidence>
<dbReference type="InterPro" id="IPR039697">
    <property type="entry name" value="Alcohol_dehydrogenase_Fe"/>
</dbReference>
<dbReference type="AlphaFoldDB" id="A0A430ACL2"/>
<dbReference type="RefSeq" id="WP_126830725.1">
    <property type="nucleotide sequence ID" value="NZ_CBCRYB010000015.1"/>
</dbReference>
<dbReference type="InterPro" id="IPR056798">
    <property type="entry name" value="ADH_Fe_C"/>
</dbReference>
<dbReference type="SUPFAM" id="SSF56796">
    <property type="entry name" value="Dehydroquinate synthase-like"/>
    <property type="match status" value="1"/>
</dbReference>
<dbReference type="FunFam" id="3.40.50.1970:FF:000003">
    <property type="entry name" value="Alcohol dehydrogenase, iron-containing"/>
    <property type="match status" value="1"/>
</dbReference>